<proteinExistence type="predicted"/>
<accession>A0A8J7MGV5</accession>
<organism evidence="1 2">
    <name type="scientific">Persicirhabdus sediminis</name>
    <dbReference type="NCBI Taxonomy" id="454144"/>
    <lineage>
        <taxon>Bacteria</taxon>
        <taxon>Pseudomonadati</taxon>
        <taxon>Verrucomicrobiota</taxon>
        <taxon>Verrucomicrobiia</taxon>
        <taxon>Verrucomicrobiales</taxon>
        <taxon>Verrucomicrobiaceae</taxon>
        <taxon>Persicirhabdus</taxon>
    </lineage>
</organism>
<reference evidence="1" key="1">
    <citation type="submission" date="2021-01" db="EMBL/GenBank/DDBJ databases">
        <title>Modified the classification status of verrucomicrobia.</title>
        <authorList>
            <person name="Feng X."/>
        </authorList>
    </citation>
    <scope>NUCLEOTIDE SEQUENCE</scope>
    <source>
        <strain evidence="1">_KCTC 22039</strain>
    </source>
</reference>
<gene>
    <name evidence="1" type="ORF">JIN82_10180</name>
</gene>
<evidence type="ECO:0000313" key="1">
    <source>
        <dbReference type="EMBL" id="MBK1791518.1"/>
    </source>
</evidence>
<comment type="caution">
    <text evidence="1">The sequence shown here is derived from an EMBL/GenBank/DDBJ whole genome shotgun (WGS) entry which is preliminary data.</text>
</comment>
<dbReference type="RefSeq" id="WP_200311518.1">
    <property type="nucleotide sequence ID" value="NZ_JAENIM010000039.1"/>
</dbReference>
<protein>
    <submittedName>
        <fullName evidence="1">Uncharacterized protein</fullName>
    </submittedName>
</protein>
<keyword evidence="2" id="KW-1185">Reference proteome</keyword>
<dbReference type="Proteomes" id="UP000624703">
    <property type="component" value="Unassembled WGS sequence"/>
</dbReference>
<evidence type="ECO:0000313" key="2">
    <source>
        <dbReference type="Proteomes" id="UP000624703"/>
    </source>
</evidence>
<dbReference type="AlphaFoldDB" id="A0A8J7MGV5"/>
<name>A0A8J7MGV5_9BACT</name>
<sequence>MLVLTSLSFAQDNLDLSLMLGNKNSDKIEYNGDVVGLLNLIVFQINGGVQTEGNGKINLIISKNIDHSNLRRTVKFKAPKNILTYRHALIYCSNVMGSVLDYHNNTLYLYNADRDYRDLYITRRLPRSNLLDQLLEISSEVSDIDYQYELRERYESAKFSWFKLNAGSYDVDKRMILFRGTNKDFSLLEAKLILSLENNSE</sequence>
<dbReference type="EMBL" id="JAENIM010000039">
    <property type="protein sequence ID" value="MBK1791518.1"/>
    <property type="molecule type" value="Genomic_DNA"/>
</dbReference>